<evidence type="ECO:0000313" key="2">
    <source>
        <dbReference type="Proteomes" id="UP000572817"/>
    </source>
</evidence>
<proteinExistence type="predicted"/>
<sequence>MAGDIASVHKHTADELRALRDILTRENNNITRECGTLIHERDTLAYERNNLIHEHDGLIYGRDDELVSVENFIPETLILEEVSAPAAIPMRSL</sequence>
<dbReference type="EMBL" id="WWBZ02000051">
    <property type="protein sequence ID" value="KAF4304267.1"/>
    <property type="molecule type" value="Genomic_DNA"/>
</dbReference>
<reference evidence="1" key="1">
    <citation type="submission" date="2020-04" db="EMBL/GenBank/DDBJ databases">
        <title>Genome Assembly and Annotation of Botryosphaeria dothidea sdau 11-99, a Latent Pathogen of Apple Fruit Ring Rot in China.</title>
        <authorList>
            <person name="Yu C."/>
            <person name="Diao Y."/>
            <person name="Lu Q."/>
            <person name="Zhao J."/>
            <person name="Cui S."/>
            <person name="Peng C."/>
            <person name="He B."/>
            <person name="Liu H."/>
        </authorList>
    </citation>
    <scope>NUCLEOTIDE SEQUENCE [LARGE SCALE GENOMIC DNA]</scope>
    <source>
        <strain evidence="1">Sdau11-99</strain>
    </source>
</reference>
<dbReference type="AlphaFoldDB" id="A0A8H4IPV0"/>
<evidence type="ECO:0000313" key="1">
    <source>
        <dbReference type="EMBL" id="KAF4304267.1"/>
    </source>
</evidence>
<gene>
    <name evidence="1" type="ORF">GTA08_BOTSDO08292</name>
</gene>
<organism evidence="1 2">
    <name type="scientific">Botryosphaeria dothidea</name>
    <dbReference type="NCBI Taxonomy" id="55169"/>
    <lineage>
        <taxon>Eukaryota</taxon>
        <taxon>Fungi</taxon>
        <taxon>Dikarya</taxon>
        <taxon>Ascomycota</taxon>
        <taxon>Pezizomycotina</taxon>
        <taxon>Dothideomycetes</taxon>
        <taxon>Dothideomycetes incertae sedis</taxon>
        <taxon>Botryosphaeriales</taxon>
        <taxon>Botryosphaeriaceae</taxon>
        <taxon>Botryosphaeria</taxon>
    </lineage>
</organism>
<dbReference type="OrthoDB" id="2383386at2759"/>
<name>A0A8H4IPV0_9PEZI</name>
<protein>
    <submittedName>
        <fullName evidence="1">Uncharacterized protein</fullName>
    </submittedName>
</protein>
<dbReference type="Proteomes" id="UP000572817">
    <property type="component" value="Unassembled WGS sequence"/>
</dbReference>
<keyword evidence="2" id="KW-1185">Reference proteome</keyword>
<accession>A0A8H4IPV0</accession>
<comment type="caution">
    <text evidence="1">The sequence shown here is derived from an EMBL/GenBank/DDBJ whole genome shotgun (WGS) entry which is preliminary data.</text>
</comment>